<dbReference type="PROSITE" id="PS50181">
    <property type="entry name" value="FBOX"/>
    <property type="match status" value="1"/>
</dbReference>
<keyword evidence="2" id="KW-0863">Zinc-finger</keyword>
<dbReference type="RefSeq" id="XP_030841376.1">
    <property type="nucleotide sequence ID" value="XM_030985516.1"/>
</dbReference>
<dbReference type="Pfam" id="PF15965">
    <property type="entry name" value="zf-TRAF_2"/>
    <property type="match status" value="1"/>
</dbReference>
<evidence type="ECO:0000256" key="4">
    <source>
        <dbReference type="ARBA" id="ARBA00022833"/>
    </source>
</evidence>
<feature type="compositionally biased region" description="Pro residues" evidence="5">
    <location>
        <begin position="224"/>
        <end position="236"/>
    </location>
</feature>
<dbReference type="EnsemblMetazoa" id="XM_030985516">
    <property type="protein sequence ID" value="XP_030841376"/>
    <property type="gene ID" value="LOC100891085"/>
</dbReference>
<reference evidence="7" key="2">
    <citation type="submission" date="2021-01" db="UniProtKB">
        <authorList>
            <consortium name="EnsemblMetazoa"/>
        </authorList>
    </citation>
    <scope>IDENTIFICATION</scope>
</reference>
<evidence type="ECO:0000313" key="8">
    <source>
        <dbReference type="Proteomes" id="UP000007110"/>
    </source>
</evidence>
<evidence type="ECO:0000256" key="2">
    <source>
        <dbReference type="ARBA" id="ARBA00022771"/>
    </source>
</evidence>
<dbReference type="SUPFAM" id="SSF49599">
    <property type="entry name" value="TRAF domain-like"/>
    <property type="match status" value="1"/>
</dbReference>
<dbReference type="GeneID" id="100891085"/>
<protein>
    <recommendedName>
        <fullName evidence="6">F-box domain-containing protein</fullName>
    </recommendedName>
</protein>
<dbReference type="InterPro" id="IPR043013">
    <property type="entry name" value="Znf_TRAF_N"/>
</dbReference>
<evidence type="ECO:0000256" key="5">
    <source>
        <dbReference type="SAM" id="MobiDB-lite"/>
    </source>
</evidence>
<keyword evidence="4" id="KW-0862">Zinc</keyword>
<evidence type="ECO:0000256" key="1">
    <source>
        <dbReference type="ARBA" id="ARBA00022723"/>
    </source>
</evidence>
<accession>A0A7M7NTY3</accession>
<dbReference type="Pfam" id="PF15966">
    <property type="entry name" value="F-box_4"/>
    <property type="match status" value="1"/>
</dbReference>
<reference evidence="8" key="1">
    <citation type="submission" date="2015-02" db="EMBL/GenBank/DDBJ databases">
        <title>Genome sequencing for Strongylocentrotus purpuratus.</title>
        <authorList>
            <person name="Murali S."/>
            <person name="Liu Y."/>
            <person name="Vee V."/>
            <person name="English A."/>
            <person name="Wang M."/>
            <person name="Skinner E."/>
            <person name="Han Y."/>
            <person name="Muzny D.M."/>
            <person name="Worley K.C."/>
            <person name="Gibbs R.A."/>
        </authorList>
    </citation>
    <scope>NUCLEOTIDE SEQUENCE</scope>
</reference>
<feature type="compositionally biased region" description="Basic and acidic residues" evidence="5">
    <location>
        <begin position="156"/>
        <end position="185"/>
    </location>
</feature>
<proteinExistence type="predicted"/>
<dbReference type="KEGG" id="spu:100891085"/>
<dbReference type="OrthoDB" id="5918172at2759"/>
<feature type="compositionally biased region" description="Acidic residues" evidence="5">
    <location>
        <begin position="208"/>
        <end position="220"/>
    </location>
</feature>
<dbReference type="InParanoid" id="A0A7M7NTY3"/>
<dbReference type="AlphaFoldDB" id="A0A7M7NTY3"/>
<dbReference type="InterPro" id="IPR001293">
    <property type="entry name" value="Znf_TRAF"/>
</dbReference>
<keyword evidence="1" id="KW-0479">Metal-binding</keyword>
<dbReference type="InterPro" id="IPR031890">
    <property type="entry name" value="Fbxo30/Fbxo40"/>
</dbReference>
<name>A0A7M7NTY3_STRPU</name>
<dbReference type="PANTHER" id="PTHR15933">
    <property type="entry name" value="PROTEIN CBG16327"/>
    <property type="match status" value="1"/>
</dbReference>
<dbReference type="InterPro" id="IPR001810">
    <property type="entry name" value="F-box_dom"/>
</dbReference>
<evidence type="ECO:0000256" key="3">
    <source>
        <dbReference type="ARBA" id="ARBA00022786"/>
    </source>
</evidence>
<feature type="region of interest" description="Disordered" evidence="5">
    <location>
        <begin position="138"/>
        <end position="241"/>
    </location>
</feature>
<dbReference type="PANTHER" id="PTHR15933:SF20">
    <property type="entry name" value="F-BOX DOMAIN-CONTAINING PROTEIN"/>
    <property type="match status" value="1"/>
</dbReference>
<dbReference type="Proteomes" id="UP000007110">
    <property type="component" value="Unassembled WGS sequence"/>
</dbReference>
<dbReference type="Gene3D" id="3.30.40.150">
    <property type="entry name" value="TRAF-like zinc-finger, N-terminal subdomain"/>
    <property type="match status" value="1"/>
</dbReference>
<dbReference type="GO" id="GO:0061630">
    <property type="term" value="F:ubiquitin protein ligase activity"/>
    <property type="evidence" value="ECO:0007669"/>
    <property type="project" value="InterPro"/>
</dbReference>
<evidence type="ECO:0000259" key="6">
    <source>
        <dbReference type="PROSITE" id="PS50181"/>
    </source>
</evidence>
<dbReference type="OMA" id="CPNTRIE"/>
<dbReference type="GO" id="GO:0008270">
    <property type="term" value="F:zinc ion binding"/>
    <property type="evidence" value="ECO:0007669"/>
    <property type="project" value="UniProtKB-KW"/>
</dbReference>
<feature type="domain" description="F-box" evidence="6">
    <location>
        <begin position="241"/>
        <end position="295"/>
    </location>
</feature>
<evidence type="ECO:0000313" key="7">
    <source>
        <dbReference type="EnsemblMetazoa" id="XP_030841376"/>
    </source>
</evidence>
<sequence length="320" mass="35790">MEIQGQDELRDPTLEELGLHPHCLNCITKRCNVSVQPGVSCAHIYCPFKCGAYFHQCKADDHSELCQNVKTECLNSKLGCQAIMRRALCINHLQQCPAHVIMCGQSIARDDYESHFCDGHDHECEPVLGVWKEQRRALMEPAEPAEETAGSAEVGSKGKEEKEGDGVVEKKDETDSAGKKDEDVKSSSTPKPQDPLHTVPWQLRDQGMEGEGEQDGEDETTAPLSPPPLSPPPVLPSPDESVQLSLLPYGILQEIGLHLDRESLHELALTSLFFREVAASLLRKKGLVETRWKKEDDKWMEDGRIWRYVPAHLKPEPKES</sequence>
<organism evidence="7 8">
    <name type="scientific">Strongylocentrotus purpuratus</name>
    <name type="common">Purple sea urchin</name>
    <dbReference type="NCBI Taxonomy" id="7668"/>
    <lineage>
        <taxon>Eukaryota</taxon>
        <taxon>Metazoa</taxon>
        <taxon>Echinodermata</taxon>
        <taxon>Eleutherozoa</taxon>
        <taxon>Echinozoa</taxon>
        <taxon>Echinoidea</taxon>
        <taxon>Euechinoidea</taxon>
        <taxon>Echinacea</taxon>
        <taxon>Camarodonta</taxon>
        <taxon>Echinidea</taxon>
        <taxon>Strongylocentrotidae</taxon>
        <taxon>Strongylocentrotus</taxon>
    </lineage>
</organism>
<keyword evidence="3" id="KW-0833">Ubl conjugation pathway</keyword>
<keyword evidence="8" id="KW-1185">Reference proteome</keyword>